<evidence type="ECO:0000256" key="1">
    <source>
        <dbReference type="SAM" id="MobiDB-lite"/>
    </source>
</evidence>
<feature type="compositionally biased region" description="Polar residues" evidence="1">
    <location>
        <begin position="16"/>
        <end position="29"/>
    </location>
</feature>
<dbReference type="AlphaFoldDB" id="A0A0A9G0E8"/>
<reference evidence="2" key="2">
    <citation type="journal article" date="2015" name="Data Brief">
        <title>Shoot transcriptome of the giant reed, Arundo donax.</title>
        <authorList>
            <person name="Barrero R.A."/>
            <person name="Guerrero F.D."/>
            <person name="Moolhuijzen P."/>
            <person name="Goolsby J.A."/>
            <person name="Tidwell J."/>
            <person name="Bellgard S.E."/>
            <person name="Bellgard M.I."/>
        </authorList>
    </citation>
    <scope>NUCLEOTIDE SEQUENCE</scope>
    <source>
        <tissue evidence="2">Shoot tissue taken approximately 20 cm above the soil surface</tissue>
    </source>
</reference>
<accession>A0A0A9G0E8</accession>
<sequence length="29" mass="3267">MSRRVPVSRMDLPRTRTPSTNSSPYSSVT</sequence>
<dbReference type="EMBL" id="GBRH01180937">
    <property type="protein sequence ID" value="JAE16959.1"/>
    <property type="molecule type" value="Transcribed_RNA"/>
</dbReference>
<name>A0A0A9G0E8_ARUDO</name>
<reference evidence="2" key="1">
    <citation type="submission" date="2014-09" db="EMBL/GenBank/DDBJ databases">
        <authorList>
            <person name="Magalhaes I.L.F."/>
            <person name="Oliveira U."/>
            <person name="Santos F.R."/>
            <person name="Vidigal T.H.D.A."/>
            <person name="Brescovit A.D."/>
            <person name="Santos A.J."/>
        </authorList>
    </citation>
    <scope>NUCLEOTIDE SEQUENCE</scope>
    <source>
        <tissue evidence="2">Shoot tissue taken approximately 20 cm above the soil surface</tissue>
    </source>
</reference>
<protein>
    <submittedName>
        <fullName evidence="2">Uncharacterized protein</fullName>
    </submittedName>
</protein>
<evidence type="ECO:0000313" key="2">
    <source>
        <dbReference type="EMBL" id="JAE16959.1"/>
    </source>
</evidence>
<organism evidence="2">
    <name type="scientific">Arundo donax</name>
    <name type="common">Giant reed</name>
    <name type="synonym">Donax arundinaceus</name>
    <dbReference type="NCBI Taxonomy" id="35708"/>
    <lineage>
        <taxon>Eukaryota</taxon>
        <taxon>Viridiplantae</taxon>
        <taxon>Streptophyta</taxon>
        <taxon>Embryophyta</taxon>
        <taxon>Tracheophyta</taxon>
        <taxon>Spermatophyta</taxon>
        <taxon>Magnoliopsida</taxon>
        <taxon>Liliopsida</taxon>
        <taxon>Poales</taxon>
        <taxon>Poaceae</taxon>
        <taxon>PACMAD clade</taxon>
        <taxon>Arundinoideae</taxon>
        <taxon>Arundineae</taxon>
        <taxon>Arundo</taxon>
    </lineage>
</organism>
<proteinExistence type="predicted"/>
<feature type="region of interest" description="Disordered" evidence="1">
    <location>
        <begin position="1"/>
        <end position="29"/>
    </location>
</feature>